<feature type="region of interest" description="Disordered" evidence="1">
    <location>
        <begin position="255"/>
        <end position="319"/>
    </location>
</feature>
<organism evidence="3 4">
    <name type="scientific">Ramphastos sulfuratus</name>
    <dbReference type="NCBI Taxonomy" id="322582"/>
    <lineage>
        <taxon>Eukaryota</taxon>
        <taxon>Metazoa</taxon>
        <taxon>Chordata</taxon>
        <taxon>Craniata</taxon>
        <taxon>Vertebrata</taxon>
        <taxon>Euteleostomi</taxon>
        <taxon>Archelosauria</taxon>
        <taxon>Archosauria</taxon>
        <taxon>Dinosauria</taxon>
        <taxon>Saurischia</taxon>
        <taxon>Theropoda</taxon>
        <taxon>Coelurosauria</taxon>
        <taxon>Aves</taxon>
        <taxon>Neognathae</taxon>
        <taxon>Neoaves</taxon>
        <taxon>Telluraves</taxon>
        <taxon>Coraciimorphae</taxon>
        <taxon>Piciformes</taxon>
        <taxon>Ramphastidae</taxon>
        <taxon>Ramphastos</taxon>
    </lineage>
</organism>
<dbReference type="GO" id="GO:0035035">
    <property type="term" value="F:histone acetyltransferase binding"/>
    <property type="evidence" value="ECO:0007669"/>
    <property type="project" value="TreeGrafter"/>
</dbReference>
<sequence length="441" mass="48109">QVHRSSLARCSCDVNPACALCGTRGSAALELQYDAPLLERLSQLDSCVHPVLSFPDDVPTNLHFQSMLKSQWQNKPYEKIKAPKKLSLKHRAPMPASSLPDPARKDRHKLVNSFFTAAMLKHHTDVGGQSYLSAAVTPAPHSPIARQLSTSSEGSAPASTSTQGTSNTAQPRRRRGESSFDINNIVIPMSVAATTRVEKLQYKEILTPSWREVDISALKANPDEDNEEIEDLSDSAFAARHGKCEEMERARWLWSTSVPPQRRGSRSYRSTDGRTTPQLGNPSTPQPASPDVGSCHSHPELSHTHSPRSPISPELLSAPLTPLSRDSLRLLAGEDSTRCSTPEAGFDEQAVQPWERRTFPLSYDPRTESEEQSEQERLSRCTRRTSGSKSCREPDGTAALPSLASLKSRTPLVTSPSSSSSPSSSCSSSSSSAAVQRPAHR</sequence>
<dbReference type="AlphaFoldDB" id="A0A852CH65"/>
<feature type="non-terminal residue" evidence="3">
    <location>
        <position position="1"/>
    </location>
</feature>
<feature type="region of interest" description="Disordered" evidence="1">
    <location>
        <begin position="331"/>
        <end position="441"/>
    </location>
</feature>
<dbReference type="EMBL" id="WBNM01030679">
    <property type="protein sequence ID" value="NXP78796.1"/>
    <property type="molecule type" value="Genomic_DNA"/>
</dbReference>
<dbReference type="GO" id="GO:0044545">
    <property type="term" value="C:NSL complex"/>
    <property type="evidence" value="ECO:0007669"/>
    <property type="project" value="TreeGrafter"/>
</dbReference>
<comment type="caution">
    <text evidence="3">The sequence shown here is derived from an EMBL/GenBank/DDBJ whole genome shotgun (WGS) entry which is preliminary data.</text>
</comment>
<dbReference type="InterPro" id="IPR026180">
    <property type="entry name" value="NSL1"/>
</dbReference>
<feature type="region of interest" description="Disordered" evidence="1">
    <location>
        <begin position="142"/>
        <end position="181"/>
    </location>
</feature>
<protein>
    <submittedName>
        <fullName evidence="3">KANL1 protein</fullName>
    </submittedName>
</protein>
<dbReference type="SMART" id="SM01300">
    <property type="entry name" value="PEHE"/>
    <property type="match status" value="1"/>
</dbReference>
<dbReference type="PROSITE" id="PS52052">
    <property type="entry name" value="PEHE"/>
    <property type="match status" value="1"/>
</dbReference>
<dbReference type="PANTHER" id="PTHR22443">
    <property type="entry name" value="NON-SPECIFIC LETHAL 1, ISOFORM M"/>
    <property type="match status" value="1"/>
</dbReference>
<evidence type="ECO:0000313" key="3">
    <source>
        <dbReference type="EMBL" id="NXP78796.1"/>
    </source>
</evidence>
<gene>
    <name evidence="3" type="primary">Kansl1_1</name>
    <name evidence="3" type="ORF">RAMSUL_R14868</name>
</gene>
<proteinExistence type="predicted"/>
<feature type="compositionally biased region" description="Polar residues" evidence="1">
    <location>
        <begin position="147"/>
        <end position="170"/>
    </location>
</feature>
<dbReference type="Proteomes" id="UP000611227">
    <property type="component" value="Unassembled WGS sequence"/>
</dbReference>
<evidence type="ECO:0000313" key="4">
    <source>
        <dbReference type="Proteomes" id="UP000611227"/>
    </source>
</evidence>
<reference evidence="3" key="1">
    <citation type="submission" date="2019-09" db="EMBL/GenBank/DDBJ databases">
        <title>Bird 10,000 Genomes (B10K) Project - Family phase.</title>
        <authorList>
            <person name="Zhang G."/>
        </authorList>
    </citation>
    <scope>NUCLEOTIDE SEQUENCE</scope>
    <source>
        <strain evidence="3">B10K-DU-001-30</strain>
        <tissue evidence="3">Muscle</tissue>
    </source>
</reference>
<feature type="compositionally biased region" description="Low complexity" evidence="1">
    <location>
        <begin position="415"/>
        <end position="432"/>
    </location>
</feature>
<feature type="compositionally biased region" description="Basic and acidic residues" evidence="1">
    <location>
        <begin position="365"/>
        <end position="379"/>
    </location>
</feature>
<feature type="compositionally biased region" description="Polar residues" evidence="1">
    <location>
        <begin position="267"/>
        <end position="283"/>
    </location>
</feature>
<feature type="compositionally biased region" description="Polar residues" evidence="1">
    <location>
        <begin position="405"/>
        <end position="414"/>
    </location>
</feature>
<dbReference type="PANTHER" id="PTHR22443:SF14">
    <property type="entry name" value="KAT8 REGULATORY NSL COMPLEX SUBUNIT 1"/>
    <property type="match status" value="1"/>
</dbReference>
<feature type="domain" description="PEHE" evidence="2">
    <location>
        <begin position="204"/>
        <end position="354"/>
    </location>
</feature>
<dbReference type="Pfam" id="PF15275">
    <property type="entry name" value="PEHE"/>
    <property type="match status" value="1"/>
</dbReference>
<keyword evidence="4" id="KW-1185">Reference proteome</keyword>
<name>A0A852CH65_9PICI</name>
<evidence type="ECO:0000256" key="1">
    <source>
        <dbReference type="SAM" id="MobiDB-lite"/>
    </source>
</evidence>
<dbReference type="InterPro" id="IPR029332">
    <property type="entry name" value="PEHE_dom"/>
</dbReference>
<evidence type="ECO:0000259" key="2">
    <source>
        <dbReference type="PROSITE" id="PS52052"/>
    </source>
</evidence>
<accession>A0A852CH65</accession>
<feature type="non-terminal residue" evidence="3">
    <location>
        <position position="441"/>
    </location>
</feature>
<dbReference type="Gene3D" id="6.10.250.3170">
    <property type="match status" value="1"/>
</dbReference>